<dbReference type="HOGENOM" id="CLU_040020_1_0_11"/>
<feature type="transmembrane region" description="Helical" evidence="5">
    <location>
        <begin position="325"/>
        <end position="352"/>
    </location>
</feature>
<evidence type="ECO:0000259" key="6">
    <source>
        <dbReference type="PROSITE" id="PS50850"/>
    </source>
</evidence>
<dbReference type="GO" id="GO:0005886">
    <property type="term" value="C:plasma membrane"/>
    <property type="evidence" value="ECO:0007669"/>
    <property type="project" value="UniProtKB-SubCell"/>
</dbReference>
<dbReference type="RefSeq" id="WP_011720757.1">
    <property type="nucleotide sequence ID" value="NC_008578.1"/>
</dbReference>
<protein>
    <submittedName>
        <fullName evidence="7">Major facilitator superfamily MFS_1</fullName>
    </submittedName>
</protein>
<dbReference type="GO" id="GO:0022857">
    <property type="term" value="F:transmembrane transporter activity"/>
    <property type="evidence" value="ECO:0007669"/>
    <property type="project" value="InterPro"/>
</dbReference>
<dbReference type="InterPro" id="IPR020846">
    <property type="entry name" value="MFS_dom"/>
</dbReference>
<dbReference type="KEGG" id="ace:Acel_1922"/>
<evidence type="ECO:0000256" key="4">
    <source>
        <dbReference type="ARBA" id="ARBA00023136"/>
    </source>
</evidence>
<dbReference type="InterPro" id="IPR036259">
    <property type="entry name" value="MFS_trans_sf"/>
</dbReference>
<evidence type="ECO:0000313" key="7">
    <source>
        <dbReference type="EMBL" id="ABK53694.1"/>
    </source>
</evidence>
<reference evidence="7 8" key="1">
    <citation type="journal article" date="2009" name="Genome Res.">
        <title>Complete genome of the cellulolytic thermophile Acidothermus cellulolyticus 11B provides insights into its ecophysiological and evolutionary adaptations.</title>
        <authorList>
            <person name="Barabote R.D."/>
            <person name="Xie G."/>
            <person name="Leu D.H."/>
            <person name="Normand P."/>
            <person name="Necsulea A."/>
            <person name="Daubin V."/>
            <person name="Medigue C."/>
            <person name="Adney W.S."/>
            <person name="Xu X.C."/>
            <person name="Lapidus A."/>
            <person name="Parales R.E."/>
            <person name="Detter C."/>
            <person name="Pujic P."/>
            <person name="Bruce D."/>
            <person name="Lavire C."/>
            <person name="Challacombe J.F."/>
            <person name="Brettin T.S."/>
            <person name="Berry A.M."/>
        </authorList>
    </citation>
    <scope>NUCLEOTIDE SEQUENCE [LARGE SCALE GENOMIC DNA]</scope>
    <source>
        <strain evidence="8">ATCC 43068 / DSM 8971 / 11B</strain>
    </source>
</reference>
<dbReference type="PANTHER" id="PTHR23518">
    <property type="entry name" value="C-METHYLTRANSFERASE"/>
    <property type="match status" value="1"/>
</dbReference>
<dbReference type="OrthoDB" id="9803985at2"/>
<dbReference type="STRING" id="351607.Acel_1922"/>
<gene>
    <name evidence="7" type="ordered locus">Acel_1922</name>
</gene>
<evidence type="ECO:0000256" key="2">
    <source>
        <dbReference type="ARBA" id="ARBA00022692"/>
    </source>
</evidence>
<feature type="transmembrane region" description="Helical" evidence="5">
    <location>
        <begin position="238"/>
        <end position="262"/>
    </location>
</feature>
<evidence type="ECO:0000256" key="5">
    <source>
        <dbReference type="SAM" id="Phobius"/>
    </source>
</evidence>
<keyword evidence="3 5" id="KW-1133">Transmembrane helix</keyword>
<evidence type="ECO:0000256" key="3">
    <source>
        <dbReference type="ARBA" id="ARBA00022989"/>
    </source>
</evidence>
<comment type="subcellular location">
    <subcellularLocation>
        <location evidence="1">Cell membrane</location>
        <topology evidence="1">Multi-pass membrane protein</topology>
    </subcellularLocation>
</comment>
<dbReference type="CDD" id="cd17370">
    <property type="entry name" value="MFS_MJ1317_like"/>
    <property type="match status" value="1"/>
</dbReference>
<dbReference type="Gene3D" id="1.20.1250.20">
    <property type="entry name" value="MFS general substrate transporter like domains"/>
    <property type="match status" value="2"/>
</dbReference>
<dbReference type="InterPro" id="IPR011701">
    <property type="entry name" value="MFS"/>
</dbReference>
<feature type="transmembrane region" description="Helical" evidence="5">
    <location>
        <begin position="268"/>
        <end position="291"/>
    </location>
</feature>
<dbReference type="Pfam" id="PF07690">
    <property type="entry name" value="MFS_1"/>
    <property type="match status" value="1"/>
</dbReference>
<dbReference type="EMBL" id="CP000481">
    <property type="protein sequence ID" value="ABK53694.1"/>
    <property type="molecule type" value="Genomic_DNA"/>
</dbReference>
<accession>A0LW84</accession>
<feature type="transmembrane region" description="Helical" evidence="5">
    <location>
        <begin position="105"/>
        <end position="129"/>
    </location>
</feature>
<dbReference type="SUPFAM" id="SSF103473">
    <property type="entry name" value="MFS general substrate transporter"/>
    <property type="match status" value="1"/>
</dbReference>
<evidence type="ECO:0000313" key="8">
    <source>
        <dbReference type="Proteomes" id="UP000008221"/>
    </source>
</evidence>
<feature type="transmembrane region" description="Helical" evidence="5">
    <location>
        <begin position="364"/>
        <end position="388"/>
    </location>
</feature>
<dbReference type="Proteomes" id="UP000008221">
    <property type="component" value="Chromosome"/>
</dbReference>
<dbReference type="InParanoid" id="A0LW84"/>
<dbReference type="AlphaFoldDB" id="A0LW84"/>
<dbReference type="PANTHER" id="PTHR23518:SF2">
    <property type="entry name" value="MAJOR FACILITATOR SUPERFAMILY TRANSPORTER"/>
    <property type="match status" value="1"/>
</dbReference>
<dbReference type="PROSITE" id="PS50850">
    <property type="entry name" value="MFS"/>
    <property type="match status" value="1"/>
</dbReference>
<evidence type="ECO:0000256" key="1">
    <source>
        <dbReference type="ARBA" id="ARBA00004651"/>
    </source>
</evidence>
<keyword evidence="8" id="KW-1185">Reference proteome</keyword>
<feature type="transmembrane region" description="Helical" evidence="5">
    <location>
        <begin position="165"/>
        <end position="185"/>
    </location>
</feature>
<organism evidence="7 8">
    <name type="scientific">Acidothermus cellulolyticus (strain ATCC 43068 / DSM 8971 / 11B)</name>
    <dbReference type="NCBI Taxonomy" id="351607"/>
    <lineage>
        <taxon>Bacteria</taxon>
        <taxon>Bacillati</taxon>
        <taxon>Actinomycetota</taxon>
        <taxon>Actinomycetes</taxon>
        <taxon>Acidothermales</taxon>
        <taxon>Acidothermaceae</taxon>
        <taxon>Acidothermus</taxon>
    </lineage>
</organism>
<proteinExistence type="predicted"/>
<feature type="transmembrane region" description="Helical" evidence="5">
    <location>
        <begin position="54"/>
        <end position="72"/>
    </location>
</feature>
<keyword evidence="2 5" id="KW-0812">Transmembrane</keyword>
<feature type="transmembrane region" description="Helical" evidence="5">
    <location>
        <begin position="191"/>
        <end position="211"/>
    </location>
</feature>
<feature type="transmembrane region" description="Helical" evidence="5">
    <location>
        <begin position="394"/>
        <end position="413"/>
    </location>
</feature>
<dbReference type="eggNOG" id="COG0477">
    <property type="taxonomic scope" value="Bacteria"/>
</dbReference>
<feature type="domain" description="Major facilitator superfamily (MFS) profile" evidence="6">
    <location>
        <begin position="32"/>
        <end position="418"/>
    </location>
</feature>
<sequence length="422" mass="44304">MYLTSRSRTVVSAPASDPEVALPLPRIGVSRNVVMLGIVSLITDISSEMVSAVLPLYLVFVLGTTPLTFGFLDGLYNGVTSLVQLTAGHLADRWERRKGLALTGYALSAVCKLGLLAVGSVIPAIAAVLGLDRTGKGLRTAPRDALISLSSQEHALGRAFGVHRALDTFGAFIGPLVAFVLLAAAPGRYDSIFVVSFCIAGCGVVLLAAAVREPAVPASARARPTVRRAVALLADRRMAVATAAAVALSVLTLSDAFVYLLVQRRFDIPIAWFPLLPLATSAVYMALAIPLGRLADRLGRSRVFLIGYTPLLAGYLLLGRGAVRWWTFALILVLHGAYYAATDGVLMAYISGFIPVQLRASGMAVLKTGTAAGAIVSSVLFGAAWSAWGPTQATLIFVVALGGVLALAAPWLLDVRAGGRRR</sequence>
<feature type="transmembrane region" description="Helical" evidence="5">
    <location>
        <begin position="303"/>
        <end position="319"/>
    </location>
</feature>
<keyword evidence="4 5" id="KW-0472">Membrane</keyword>
<name>A0LW84_ACIC1</name>